<dbReference type="Proteomes" id="UP000325333">
    <property type="component" value="Unassembled WGS sequence"/>
</dbReference>
<sequence length="68" mass="6974">MRHLKADGLGKRDRFGEARVGLAGRAVPLVGVRWQNGQDDQGAARGGRCRAVRFVDLGAAGNGGGGTG</sequence>
<dbReference type="AlphaFoldDB" id="A0A5B0KR30"/>
<reference evidence="1 2" key="1">
    <citation type="submission" date="2019-07" db="EMBL/GenBank/DDBJ databases">
        <title>Genome sequencing of the stress-tolerant strain Azospirillum brasilense Az19.</title>
        <authorList>
            <person name="Maroniche G.A."/>
            <person name="Garcia J.E."/>
            <person name="Pagnussat L."/>
            <person name="Amenta M."/>
            <person name="Creus C.M."/>
        </authorList>
    </citation>
    <scope>NUCLEOTIDE SEQUENCE [LARGE SCALE GENOMIC DNA]</scope>
    <source>
        <strain evidence="1 2">Az19</strain>
    </source>
</reference>
<comment type="caution">
    <text evidence="1">The sequence shown here is derived from an EMBL/GenBank/DDBJ whole genome shotgun (WGS) entry which is preliminary data.</text>
</comment>
<dbReference type="EMBL" id="VEWN01000008">
    <property type="protein sequence ID" value="KAA1054699.1"/>
    <property type="molecule type" value="Genomic_DNA"/>
</dbReference>
<evidence type="ECO:0000313" key="2">
    <source>
        <dbReference type="Proteomes" id="UP000325333"/>
    </source>
</evidence>
<protein>
    <submittedName>
        <fullName evidence="1">Uncharacterized protein</fullName>
    </submittedName>
</protein>
<gene>
    <name evidence="1" type="ORF">FH063_005975</name>
</gene>
<accession>A0A5B0KR30</accession>
<proteinExistence type="predicted"/>
<evidence type="ECO:0000313" key="1">
    <source>
        <dbReference type="EMBL" id="KAA1054699.1"/>
    </source>
</evidence>
<name>A0A5B0KR30_9PROT</name>
<organism evidence="1 2">
    <name type="scientific">Azospirillum argentinense</name>
    <dbReference type="NCBI Taxonomy" id="2970906"/>
    <lineage>
        <taxon>Bacteria</taxon>
        <taxon>Pseudomonadati</taxon>
        <taxon>Pseudomonadota</taxon>
        <taxon>Alphaproteobacteria</taxon>
        <taxon>Rhodospirillales</taxon>
        <taxon>Azospirillaceae</taxon>
        <taxon>Azospirillum</taxon>
    </lineage>
</organism>